<dbReference type="RefSeq" id="XP_043000586.1">
    <property type="nucleotide sequence ID" value="XM_043144651.1"/>
</dbReference>
<feature type="region of interest" description="Disordered" evidence="1">
    <location>
        <begin position="142"/>
        <end position="174"/>
    </location>
</feature>
<keyword evidence="2" id="KW-1133">Transmembrane helix</keyword>
<evidence type="ECO:0000256" key="1">
    <source>
        <dbReference type="SAM" id="MobiDB-lite"/>
    </source>
</evidence>
<keyword evidence="2" id="KW-0472">Membrane</keyword>
<gene>
    <name evidence="3" type="ORF">UV8b_07154</name>
</gene>
<dbReference type="GeneID" id="66067931"/>
<feature type="transmembrane region" description="Helical" evidence="2">
    <location>
        <begin position="112"/>
        <end position="138"/>
    </location>
</feature>
<dbReference type="OrthoDB" id="3499003at2759"/>
<dbReference type="KEGG" id="uvi:66067931"/>
<dbReference type="AlphaFoldDB" id="A0A8E5HX23"/>
<dbReference type="EMBL" id="CP072758">
    <property type="protein sequence ID" value="QUC22913.1"/>
    <property type="molecule type" value="Genomic_DNA"/>
</dbReference>
<keyword evidence="2" id="KW-0812">Transmembrane</keyword>
<organism evidence="3 4">
    <name type="scientific">Ustilaginoidea virens</name>
    <name type="common">Rice false smut fungus</name>
    <name type="synonym">Villosiclava virens</name>
    <dbReference type="NCBI Taxonomy" id="1159556"/>
    <lineage>
        <taxon>Eukaryota</taxon>
        <taxon>Fungi</taxon>
        <taxon>Dikarya</taxon>
        <taxon>Ascomycota</taxon>
        <taxon>Pezizomycotina</taxon>
        <taxon>Sordariomycetes</taxon>
        <taxon>Hypocreomycetidae</taxon>
        <taxon>Hypocreales</taxon>
        <taxon>Clavicipitaceae</taxon>
        <taxon>Ustilaginoidea</taxon>
    </lineage>
</organism>
<name>A0A8E5HX23_USTVR</name>
<keyword evidence="4" id="KW-1185">Reference proteome</keyword>
<feature type="region of interest" description="Disordered" evidence="1">
    <location>
        <begin position="1"/>
        <end position="80"/>
    </location>
</feature>
<reference evidence="3" key="1">
    <citation type="submission" date="2020-03" db="EMBL/GenBank/DDBJ databases">
        <title>A mixture of massive structural variations and highly conserved coding sequences in Ustilaginoidea virens genome.</title>
        <authorList>
            <person name="Zhang K."/>
            <person name="Zhao Z."/>
            <person name="Zhang Z."/>
            <person name="Li Y."/>
            <person name="Hsiang T."/>
            <person name="Sun W."/>
        </authorList>
    </citation>
    <scope>NUCLEOTIDE SEQUENCE</scope>
    <source>
        <strain evidence="3">UV-8b</strain>
    </source>
</reference>
<accession>A0A8E5HX23</accession>
<protein>
    <recommendedName>
        <fullName evidence="5">Apple domain-containing protein</fullName>
    </recommendedName>
</protein>
<evidence type="ECO:0008006" key="5">
    <source>
        <dbReference type="Google" id="ProtNLM"/>
    </source>
</evidence>
<sequence length="269" mass="27897">MATPTGAASSGPVVPNRSFQGNDAEPKALRGAAWVDDATTADEKAGQGTFYREGTPPPLEDDEYARTVLSPHPGRPHDGGALSYDYRYDHVAPPAPIPRIPRATACGMPRRLLWMAAGLTALLTLAVAGVGIGVGVGLKHSPTTTKTADGSSPSEAATSSPTPSAAPPAVPSCPAANGTTHEVVQVRKTFLRVCGVDYSPDGGEAVSLGVVWTASMEDCMMSCAGYPNCTGCGWGLVPGDAGSDHRCWLWSNLRSAHVVRSGWDFAVLL</sequence>
<evidence type="ECO:0000313" key="4">
    <source>
        <dbReference type="Proteomes" id="UP000027002"/>
    </source>
</evidence>
<dbReference type="Proteomes" id="UP000027002">
    <property type="component" value="Chromosome 6"/>
</dbReference>
<evidence type="ECO:0000313" key="3">
    <source>
        <dbReference type="EMBL" id="QUC22913.1"/>
    </source>
</evidence>
<evidence type="ECO:0000256" key="2">
    <source>
        <dbReference type="SAM" id="Phobius"/>
    </source>
</evidence>
<proteinExistence type="predicted"/>
<feature type="compositionally biased region" description="Low complexity" evidence="1">
    <location>
        <begin position="151"/>
        <end position="163"/>
    </location>
</feature>